<feature type="transmembrane region" description="Helical" evidence="1">
    <location>
        <begin position="24"/>
        <end position="43"/>
    </location>
</feature>
<keyword evidence="1" id="KW-0472">Membrane</keyword>
<evidence type="ECO:0000256" key="1">
    <source>
        <dbReference type="SAM" id="Phobius"/>
    </source>
</evidence>
<proteinExistence type="predicted"/>
<dbReference type="PANTHER" id="PTHR35762:SF2">
    <property type="entry name" value="TRANSMEMBRANE PROTEIN"/>
    <property type="match status" value="1"/>
</dbReference>
<keyword evidence="3" id="KW-1185">Reference proteome</keyword>
<evidence type="ECO:0000313" key="2">
    <source>
        <dbReference type="EMBL" id="KAF4377804.1"/>
    </source>
</evidence>
<feature type="transmembrane region" description="Helical" evidence="1">
    <location>
        <begin position="63"/>
        <end position="83"/>
    </location>
</feature>
<dbReference type="Proteomes" id="UP000583929">
    <property type="component" value="Unassembled WGS sequence"/>
</dbReference>
<comment type="caution">
    <text evidence="2">The sequence shown here is derived from an EMBL/GenBank/DDBJ whole genome shotgun (WGS) entry which is preliminary data.</text>
</comment>
<protein>
    <recommendedName>
        <fullName evidence="4">DUF4408 domain-containing protein</fullName>
    </recommendedName>
</protein>
<dbReference type="PANTHER" id="PTHR35762">
    <property type="entry name" value="TRANSMEMBRANE PROTEIN"/>
    <property type="match status" value="1"/>
</dbReference>
<gene>
    <name evidence="2" type="ORF">G4B88_031470</name>
</gene>
<sequence length="218" mass="25280">MDPIKLEKIKAINKYRKNELLKNLLFYALTTIASLYLLSPLWLPFITSSMEVLLFVYVPKLPSLFFSSKFVFIVGNLIIVALIGESKIFSSSQNKSSPIISTSTSNDHSYYEEYISTSAKQIIKYQVVSAPPHEEKKVICIEEEEKKMITWAKVDDDEKKIVVVEKKLEDFHNDDEVITTNYLPNEDLKKRADDFIARVNKQRVFEAREMLSSDDFEY</sequence>
<keyword evidence="1" id="KW-0812">Transmembrane</keyword>
<dbReference type="AlphaFoldDB" id="A0A7J6G498"/>
<evidence type="ECO:0008006" key="4">
    <source>
        <dbReference type="Google" id="ProtNLM"/>
    </source>
</evidence>
<accession>A0A7J6G498</accession>
<reference evidence="2 3" key="1">
    <citation type="journal article" date="2020" name="bioRxiv">
        <title>Sequence and annotation of 42 cannabis genomes reveals extensive copy number variation in cannabinoid synthesis and pathogen resistance genes.</title>
        <authorList>
            <person name="Mckernan K.J."/>
            <person name="Helbert Y."/>
            <person name="Kane L.T."/>
            <person name="Ebling H."/>
            <person name="Zhang L."/>
            <person name="Liu B."/>
            <person name="Eaton Z."/>
            <person name="Mclaughlin S."/>
            <person name="Kingan S."/>
            <person name="Baybayan P."/>
            <person name="Concepcion G."/>
            <person name="Jordan M."/>
            <person name="Riva A."/>
            <person name="Barbazuk W."/>
            <person name="Harkins T."/>
        </authorList>
    </citation>
    <scope>NUCLEOTIDE SEQUENCE [LARGE SCALE GENOMIC DNA]</scope>
    <source>
        <strain evidence="3">cv. Jamaican Lion 4</strain>
        <tissue evidence="2">Leaf</tissue>
    </source>
</reference>
<name>A0A7J6G498_CANSA</name>
<organism evidence="2 3">
    <name type="scientific">Cannabis sativa</name>
    <name type="common">Hemp</name>
    <name type="synonym">Marijuana</name>
    <dbReference type="NCBI Taxonomy" id="3483"/>
    <lineage>
        <taxon>Eukaryota</taxon>
        <taxon>Viridiplantae</taxon>
        <taxon>Streptophyta</taxon>
        <taxon>Embryophyta</taxon>
        <taxon>Tracheophyta</taxon>
        <taxon>Spermatophyta</taxon>
        <taxon>Magnoliopsida</taxon>
        <taxon>eudicotyledons</taxon>
        <taxon>Gunneridae</taxon>
        <taxon>Pentapetalae</taxon>
        <taxon>rosids</taxon>
        <taxon>fabids</taxon>
        <taxon>Rosales</taxon>
        <taxon>Cannabaceae</taxon>
        <taxon>Cannabis</taxon>
    </lineage>
</organism>
<keyword evidence="1" id="KW-1133">Transmembrane helix</keyword>
<dbReference type="EMBL" id="JAATIQ010000141">
    <property type="protein sequence ID" value="KAF4377804.1"/>
    <property type="molecule type" value="Genomic_DNA"/>
</dbReference>
<evidence type="ECO:0000313" key="3">
    <source>
        <dbReference type="Proteomes" id="UP000583929"/>
    </source>
</evidence>